<dbReference type="PANTHER" id="PTHR46796">
    <property type="entry name" value="HTH-TYPE TRANSCRIPTIONAL ACTIVATOR RHAS-RELATED"/>
    <property type="match status" value="1"/>
</dbReference>
<dbReference type="EMBL" id="BOMI01000021">
    <property type="protein sequence ID" value="GID72769.1"/>
    <property type="molecule type" value="Genomic_DNA"/>
</dbReference>
<gene>
    <name evidence="5" type="ORF">Ade02nite_14100</name>
</gene>
<organism evidence="5 6">
    <name type="scientific">Paractinoplanes deccanensis</name>
    <dbReference type="NCBI Taxonomy" id="113561"/>
    <lineage>
        <taxon>Bacteria</taxon>
        <taxon>Bacillati</taxon>
        <taxon>Actinomycetota</taxon>
        <taxon>Actinomycetes</taxon>
        <taxon>Micromonosporales</taxon>
        <taxon>Micromonosporaceae</taxon>
        <taxon>Paractinoplanes</taxon>
    </lineage>
</organism>
<accession>A0ABQ3XYE3</accession>
<evidence type="ECO:0000256" key="2">
    <source>
        <dbReference type="ARBA" id="ARBA00023125"/>
    </source>
</evidence>
<evidence type="ECO:0000259" key="4">
    <source>
        <dbReference type="PROSITE" id="PS01124"/>
    </source>
</evidence>
<dbReference type="InterPro" id="IPR009057">
    <property type="entry name" value="Homeodomain-like_sf"/>
</dbReference>
<proteinExistence type="predicted"/>
<reference evidence="5 6" key="1">
    <citation type="submission" date="2021-01" db="EMBL/GenBank/DDBJ databases">
        <title>Whole genome shotgun sequence of Actinoplanes deccanensis NBRC 13994.</title>
        <authorList>
            <person name="Komaki H."/>
            <person name="Tamura T."/>
        </authorList>
    </citation>
    <scope>NUCLEOTIDE SEQUENCE [LARGE SCALE GENOMIC DNA]</scope>
    <source>
        <strain evidence="5 6">NBRC 13994</strain>
    </source>
</reference>
<dbReference type="Proteomes" id="UP000609879">
    <property type="component" value="Unassembled WGS sequence"/>
</dbReference>
<sequence>MSRPRFLGPGGRVGTFTVDAESTGAGRGTWEPFVDTWNDRMGDLYPLPEFSAATVDGFRGTMRSVALQDTAINEMWASSPISTRAVGTHEHDEIRLYVGLRGAVTLRDPHDRAGDTDVPAGTYFAHHVVTENHFHTTPGIATRIFIFPGDALRSLVSGRPRSGPVTSPAAQILMAHAGMVQRTVGGLGAAGARASRDALIELAKGLILDHFDDHEPTFVPALAEAAKELADARLTDAGLSPATVAAHLHVSVRTLQRSFAGLDESFAAYIRRRRLEEAARALAAPGSRLSVSQAAAIWQFTDSSHFIRSFKKWYDVTPAQFARLHGAGRDGS</sequence>
<dbReference type="InterPro" id="IPR050204">
    <property type="entry name" value="AraC_XylS_family_regulators"/>
</dbReference>
<feature type="domain" description="HTH araC/xylS-type" evidence="4">
    <location>
        <begin position="224"/>
        <end position="324"/>
    </location>
</feature>
<protein>
    <submittedName>
        <fullName evidence="5">Transcriptional regulator</fullName>
    </submittedName>
</protein>
<keyword evidence="6" id="KW-1185">Reference proteome</keyword>
<evidence type="ECO:0000313" key="6">
    <source>
        <dbReference type="Proteomes" id="UP000609879"/>
    </source>
</evidence>
<keyword evidence="2" id="KW-0238">DNA-binding</keyword>
<dbReference type="PROSITE" id="PS00041">
    <property type="entry name" value="HTH_ARAC_FAMILY_1"/>
    <property type="match status" value="1"/>
</dbReference>
<dbReference type="RefSeq" id="WP_239168598.1">
    <property type="nucleotide sequence ID" value="NZ_BAAABO010000006.1"/>
</dbReference>
<dbReference type="SMART" id="SM00342">
    <property type="entry name" value="HTH_ARAC"/>
    <property type="match status" value="1"/>
</dbReference>
<evidence type="ECO:0000256" key="3">
    <source>
        <dbReference type="ARBA" id="ARBA00023163"/>
    </source>
</evidence>
<dbReference type="Gene3D" id="1.10.10.60">
    <property type="entry name" value="Homeodomain-like"/>
    <property type="match status" value="1"/>
</dbReference>
<dbReference type="InterPro" id="IPR018062">
    <property type="entry name" value="HTH_AraC-typ_CS"/>
</dbReference>
<dbReference type="InterPro" id="IPR018060">
    <property type="entry name" value="HTH_AraC"/>
</dbReference>
<dbReference type="Pfam" id="PF12833">
    <property type="entry name" value="HTH_18"/>
    <property type="match status" value="1"/>
</dbReference>
<dbReference type="PROSITE" id="PS01124">
    <property type="entry name" value="HTH_ARAC_FAMILY_2"/>
    <property type="match status" value="1"/>
</dbReference>
<evidence type="ECO:0000256" key="1">
    <source>
        <dbReference type="ARBA" id="ARBA00023015"/>
    </source>
</evidence>
<comment type="caution">
    <text evidence="5">The sequence shown here is derived from an EMBL/GenBank/DDBJ whole genome shotgun (WGS) entry which is preliminary data.</text>
</comment>
<keyword evidence="1" id="KW-0805">Transcription regulation</keyword>
<keyword evidence="3" id="KW-0804">Transcription</keyword>
<name>A0ABQ3XYE3_9ACTN</name>
<dbReference type="SUPFAM" id="SSF46689">
    <property type="entry name" value="Homeodomain-like"/>
    <property type="match status" value="1"/>
</dbReference>
<evidence type="ECO:0000313" key="5">
    <source>
        <dbReference type="EMBL" id="GID72769.1"/>
    </source>
</evidence>